<comment type="caution">
    <text evidence="1">The sequence shown here is derived from an EMBL/GenBank/DDBJ whole genome shotgun (WGS) entry which is preliminary data.</text>
</comment>
<dbReference type="EMBL" id="JAKZHW010000002">
    <property type="protein sequence ID" value="MCH8616890.1"/>
    <property type="molecule type" value="Genomic_DNA"/>
</dbReference>
<sequence length="83" mass="8586">MGPVYYVIAILGCGDGSVQCAPVATVPTEYTSEAECAAATQDVLMKNSDLDFPTLVAQCRKGSARPAAASKDHEKALIVALKG</sequence>
<dbReference type="RefSeq" id="WP_241447771.1">
    <property type="nucleotide sequence ID" value="NZ_JAKZHW010000002.1"/>
</dbReference>
<evidence type="ECO:0000313" key="2">
    <source>
        <dbReference type="Proteomes" id="UP001203058"/>
    </source>
</evidence>
<evidence type="ECO:0000313" key="1">
    <source>
        <dbReference type="EMBL" id="MCH8616890.1"/>
    </source>
</evidence>
<proteinExistence type="predicted"/>
<organism evidence="1 2">
    <name type="scientific">Sphingomonas telluris</name>
    <dbReference type="NCBI Taxonomy" id="2907998"/>
    <lineage>
        <taxon>Bacteria</taxon>
        <taxon>Pseudomonadati</taxon>
        <taxon>Pseudomonadota</taxon>
        <taxon>Alphaproteobacteria</taxon>
        <taxon>Sphingomonadales</taxon>
        <taxon>Sphingomonadaceae</taxon>
        <taxon>Sphingomonas</taxon>
    </lineage>
</organism>
<dbReference type="Proteomes" id="UP001203058">
    <property type="component" value="Unassembled WGS sequence"/>
</dbReference>
<keyword evidence="2" id="KW-1185">Reference proteome</keyword>
<accession>A0ABS9VPI3</accession>
<reference evidence="1 2" key="1">
    <citation type="submission" date="2022-03" db="EMBL/GenBank/DDBJ databases">
        <authorList>
            <person name="Jo J.-H."/>
            <person name="Im W.-T."/>
        </authorList>
    </citation>
    <scope>NUCLEOTIDE SEQUENCE [LARGE SCALE GENOMIC DNA]</scope>
    <source>
        <strain evidence="1 2">SM33</strain>
    </source>
</reference>
<gene>
    <name evidence="1" type="ORF">LZ016_12380</name>
</gene>
<name>A0ABS9VPI3_9SPHN</name>
<protein>
    <submittedName>
        <fullName evidence="1">Uncharacterized protein</fullName>
    </submittedName>
</protein>